<dbReference type="Proteomes" id="UP000270626">
    <property type="component" value="Unassembled WGS sequence"/>
</dbReference>
<proteinExistence type="predicted"/>
<dbReference type="InterPro" id="IPR007621">
    <property type="entry name" value="TPM_dom"/>
</dbReference>
<protein>
    <submittedName>
        <fullName evidence="2">TLP18.3/Psb32/MOLO-1 phosphatase superfamily protein</fullName>
    </submittedName>
</protein>
<sequence length="165" mass="17742">MRAWHILKHLTAPGWLLRRHFAKADLDALTAAIAAAEQGHAGEICVVIEATLPFAALRRGLDSRARAGEMFALYGVDRTRAASGVLLYVQLLDRRLEILADRGIAGRVAQAEWDAISAACSRDFAAGRPCAGLIDAVGRIGALLAEHFPAAGDNPDELANRPRLR</sequence>
<dbReference type="PANTHER" id="PTHR30373">
    <property type="entry name" value="UPF0603 PROTEIN YGCG"/>
    <property type="match status" value="1"/>
</dbReference>
<feature type="domain" description="TPM" evidence="1">
    <location>
        <begin position="23"/>
        <end position="142"/>
    </location>
</feature>
<keyword evidence="3" id="KW-1185">Reference proteome</keyword>
<evidence type="ECO:0000313" key="2">
    <source>
        <dbReference type="EMBL" id="RKT61929.1"/>
    </source>
</evidence>
<name>A0A495WKM4_9RHOO</name>
<reference evidence="2 3" key="1">
    <citation type="submission" date="2018-10" db="EMBL/GenBank/DDBJ databases">
        <title>Genomic Encyclopedia of Type Strains, Phase IV (KMG-IV): sequencing the most valuable type-strain genomes for metagenomic binning, comparative biology and taxonomic classification.</title>
        <authorList>
            <person name="Goeker M."/>
        </authorList>
    </citation>
    <scope>NUCLEOTIDE SEQUENCE [LARGE SCALE GENOMIC DNA]</scope>
    <source>
        <strain evidence="2 3">DSM 23841</strain>
    </source>
</reference>
<dbReference type="Gene3D" id="3.10.310.50">
    <property type="match status" value="1"/>
</dbReference>
<dbReference type="EMBL" id="RBXP01000005">
    <property type="protein sequence ID" value="RKT61929.1"/>
    <property type="molecule type" value="Genomic_DNA"/>
</dbReference>
<dbReference type="PANTHER" id="PTHR30373:SF8">
    <property type="entry name" value="BLL7265 PROTEIN"/>
    <property type="match status" value="1"/>
</dbReference>
<comment type="caution">
    <text evidence="2">The sequence shown here is derived from an EMBL/GenBank/DDBJ whole genome shotgun (WGS) entry which is preliminary data.</text>
</comment>
<evidence type="ECO:0000313" key="3">
    <source>
        <dbReference type="Proteomes" id="UP000270626"/>
    </source>
</evidence>
<organism evidence="2 3">
    <name type="scientific">Azonexus fungiphilus</name>
    <dbReference type="NCBI Taxonomy" id="146940"/>
    <lineage>
        <taxon>Bacteria</taxon>
        <taxon>Pseudomonadati</taxon>
        <taxon>Pseudomonadota</taxon>
        <taxon>Betaproteobacteria</taxon>
        <taxon>Rhodocyclales</taxon>
        <taxon>Azonexaceae</taxon>
        <taxon>Azonexus</taxon>
    </lineage>
</organism>
<accession>A0A495WKM4</accession>
<dbReference type="AlphaFoldDB" id="A0A495WKM4"/>
<dbReference type="RefSeq" id="WP_245985580.1">
    <property type="nucleotide sequence ID" value="NZ_RBXP01000005.1"/>
</dbReference>
<gene>
    <name evidence="2" type="ORF">DFR40_0493</name>
</gene>
<evidence type="ECO:0000259" key="1">
    <source>
        <dbReference type="Pfam" id="PF04536"/>
    </source>
</evidence>
<dbReference type="Pfam" id="PF04536">
    <property type="entry name" value="TPM_phosphatase"/>
    <property type="match status" value="1"/>
</dbReference>